<evidence type="ECO:0000256" key="3">
    <source>
        <dbReference type="ARBA" id="ARBA00022692"/>
    </source>
</evidence>
<dbReference type="PANTHER" id="PTHR32234:SF0">
    <property type="entry name" value="THIOL:DISULFIDE INTERCHANGE PROTEIN DSBD"/>
    <property type="match status" value="1"/>
</dbReference>
<dbReference type="InterPro" id="IPR036249">
    <property type="entry name" value="Thioredoxin-like_sf"/>
</dbReference>
<keyword evidence="6 7" id="KW-0472">Membrane</keyword>
<keyword evidence="4" id="KW-0201">Cytochrome c-type biogenesis</keyword>
<dbReference type="EMBL" id="CP004006">
    <property type="protein sequence ID" value="AHE68061.1"/>
    <property type="molecule type" value="Genomic_DNA"/>
</dbReference>
<evidence type="ECO:0000256" key="6">
    <source>
        <dbReference type="ARBA" id="ARBA00023136"/>
    </source>
</evidence>
<feature type="transmembrane region" description="Helical" evidence="7">
    <location>
        <begin position="245"/>
        <end position="263"/>
    </location>
</feature>
<feature type="transmembrane region" description="Helical" evidence="7">
    <location>
        <begin position="183"/>
        <end position="208"/>
    </location>
</feature>
<evidence type="ECO:0000313" key="9">
    <source>
        <dbReference type="EMBL" id="AHE68061.1"/>
    </source>
</evidence>
<dbReference type="GO" id="GO:0005886">
    <property type="term" value="C:plasma membrane"/>
    <property type="evidence" value="ECO:0007669"/>
    <property type="project" value="UniProtKB-SubCell"/>
</dbReference>
<dbReference type="Proteomes" id="UP000018838">
    <property type="component" value="Chromosome"/>
</dbReference>
<sequence>MALPSFAANIGSTHPTEVMTFIQNHNPLVYLALFFGLGILLAFTPCVLPMVPILSGIITGQQANTGKRAFRLSLGYVSGMAITYAAAGMLAAYFGSTVQTLMQQPIIIASFSSLFVLMALWLFGMFELRIPAAFQVLKPKSARTQPGVISAVTMGILSTLVVSPCVTAPLIGILAYIGQSGHILQGGLILFVLALGMGLPLLVVGAGYGKLLPQTGPWMIKIKQLFALLMLAMAIWLLGRILPEFWLSLLWTSFLVLGAFIFIQWQQQSLGFNQYFFQGLALVTCMIGGALAYKSIDLEKNTPHPAVTSASFIMVHSLNDLHQHLAQAKKHHQPVFVEFFASWCSDCQAMEKQVFNQSSVLAAMSNSLNLRVDISEKNEEVRAIRKAFNIYGIPTMIFYNTTGQKLDNLTSVGQITKTQMLDLLSQFNKSPKNTTQS</sequence>
<feature type="transmembrane region" description="Helical" evidence="7">
    <location>
        <begin position="28"/>
        <end position="51"/>
    </location>
</feature>
<dbReference type="GO" id="GO:0045454">
    <property type="term" value="P:cell redox homeostasis"/>
    <property type="evidence" value="ECO:0007669"/>
    <property type="project" value="TreeGrafter"/>
</dbReference>
<dbReference type="EC" id="1.8.1.8" evidence="9"/>
<dbReference type="KEGG" id="lok:Loa_02524"/>
<feature type="transmembrane region" description="Helical" evidence="7">
    <location>
        <begin position="72"/>
        <end position="94"/>
    </location>
</feature>
<dbReference type="HOGENOM" id="CLU_014657_3_1_6"/>
<dbReference type="GO" id="GO:0047134">
    <property type="term" value="F:protein-disulfide reductase [NAD(P)H] activity"/>
    <property type="evidence" value="ECO:0007669"/>
    <property type="project" value="UniProtKB-EC"/>
</dbReference>
<proteinExistence type="predicted"/>
<feature type="transmembrane region" description="Helical" evidence="7">
    <location>
        <begin position="106"/>
        <end position="126"/>
    </location>
</feature>
<evidence type="ECO:0000256" key="1">
    <source>
        <dbReference type="ARBA" id="ARBA00004651"/>
    </source>
</evidence>
<dbReference type="Gene3D" id="3.40.30.10">
    <property type="entry name" value="Glutaredoxin"/>
    <property type="match status" value="1"/>
</dbReference>
<feature type="transmembrane region" description="Helical" evidence="7">
    <location>
        <begin position="147"/>
        <end position="177"/>
    </location>
</feature>
<dbReference type="NCBIfam" id="NF001419">
    <property type="entry name" value="PRK00293.1"/>
    <property type="match status" value="1"/>
</dbReference>
<dbReference type="Pfam" id="PF13899">
    <property type="entry name" value="Thioredoxin_7"/>
    <property type="match status" value="1"/>
</dbReference>
<dbReference type="GO" id="GO:0017004">
    <property type="term" value="P:cytochrome complex assembly"/>
    <property type="evidence" value="ECO:0007669"/>
    <property type="project" value="UniProtKB-KW"/>
</dbReference>
<evidence type="ECO:0000256" key="5">
    <source>
        <dbReference type="ARBA" id="ARBA00022989"/>
    </source>
</evidence>
<dbReference type="STRING" id="1268635.Loa_02524"/>
<keyword evidence="3 7" id="KW-0812">Transmembrane</keyword>
<evidence type="ECO:0000256" key="7">
    <source>
        <dbReference type="SAM" id="Phobius"/>
    </source>
</evidence>
<dbReference type="Pfam" id="PF02683">
    <property type="entry name" value="DsbD_TM"/>
    <property type="match status" value="1"/>
</dbReference>
<feature type="domain" description="Thioredoxin" evidence="8">
    <location>
        <begin position="296"/>
        <end position="429"/>
    </location>
</feature>
<dbReference type="SUPFAM" id="SSF52833">
    <property type="entry name" value="Thioredoxin-like"/>
    <property type="match status" value="1"/>
</dbReference>
<feature type="transmembrane region" description="Helical" evidence="7">
    <location>
        <begin position="275"/>
        <end position="293"/>
    </location>
</feature>
<protein>
    <submittedName>
        <fullName evidence="9">Thiol:disulfide interchange protein</fullName>
        <ecNumber evidence="9">1.8.1.8</ecNumber>
    </submittedName>
</protein>
<dbReference type="PROSITE" id="PS51352">
    <property type="entry name" value="THIOREDOXIN_2"/>
    <property type="match status" value="1"/>
</dbReference>
<keyword evidence="5 7" id="KW-1133">Transmembrane helix</keyword>
<keyword evidence="2" id="KW-1003">Cell membrane</keyword>
<feature type="transmembrane region" description="Helical" evidence="7">
    <location>
        <begin position="220"/>
        <end position="239"/>
    </location>
</feature>
<evidence type="ECO:0000256" key="2">
    <source>
        <dbReference type="ARBA" id="ARBA00022475"/>
    </source>
</evidence>
<evidence type="ECO:0000313" key="10">
    <source>
        <dbReference type="Proteomes" id="UP000018838"/>
    </source>
</evidence>
<dbReference type="PATRIC" id="fig|1268635.3.peg.2589"/>
<gene>
    <name evidence="9" type="ORF">Loa_02524</name>
</gene>
<name>W0BH60_9GAMM</name>
<dbReference type="InterPro" id="IPR003834">
    <property type="entry name" value="Cyt_c_assmbl_TM_dom"/>
</dbReference>
<evidence type="ECO:0000259" key="8">
    <source>
        <dbReference type="PROSITE" id="PS51352"/>
    </source>
</evidence>
<dbReference type="AlphaFoldDB" id="W0BH60"/>
<evidence type="ECO:0000256" key="4">
    <source>
        <dbReference type="ARBA" id="ARBA00022748"/>
    </source>
</evidence>
<dbReference type="eggNOG" id="COG4232">
    <property type="taxonomic scope" value="Bacteria"/>
</dbReference>
<keyword evidence="9" id="KW-0560">Oxidoreductase</keyword>
<organism evidence="9 10">
    <name type="scientific">Legionella oakridgensis ATCC 33761 = DSM 21215</name>
    <dbReference type="NCBI Taxonomy" id="1268635"/>
    <lineage>
        <taxon>Bacteria</taxon>
        <taxon>Pseudomonadati</taxon>
        <taxon>Pseudomonadota</taxon>
        <taxon>Gammaproteobacteria</taxon>
        <taxon>Legionellales</taxon>
        <taxon>Legionellaceae</taxon>
        <taxon>Legionella</taxon>
    </lineage>
</organism>
<dbReference type="InterPro" id="IPR013766">
    <property type="entry name" value="Thioredoxin_domain"/>
</dbReference>
<comment type="subcellular location">
    <subcellularLocation>
        <location evidence="1">Cell membrane</location>
        <topology evidence="1">Multi-pass membrane protein</topology>
    </subcellularLocation>
</comment>
<reference evidence="9 10" key="1">
    <citation type="journal article" date="2013" name="Int. J. Med. Microbiol.">
        <title>Legionella oakridgensis ATCC 33761 genome sequence and phenotypic characterization reveals its replication capacity in amoebae.</title>
        <authorList>
            <person name="Brzuszkiewicz E."/>
            <person name="Schulz T."/>
            <person name="Rydzewski K."/>
            <person name="Daniel R."/>
            <person name="Gillmaier N."/>
            <person name="Dittmann C."/>
            <person name="Holland G."/>
            <person name="Schunder E."/>
            <person name="Lautner M."/>
            <person name="Eisenreich W."/>
            <person name="Luck C."/>
            <person name="Heuner K."/>
        </authorList>
    </citation>
    <scope>NUCLEOTIDE SEQUENCE [LARGE SCALE GENOMIC DNA]</scope>
    <source>
        <strain>OR-10</strain>
        <strain evidence="10">ATCC 33761</strain>
    </source>
</reference>
<keyword evidence="10" id="KW-1185">Reference proteome</keyword>
<accession>W0BH60</accession>
<dbReference type="PANTHER" id="PTHR32234">
    <property type="entry name" value="THIOL:DISULFIDE INTERCHANGE PROTEIN DSBD"/>
    <property type="match status" value="1"/>
</dbReference>